<proteinExistence type="predicted"/>
<gene>
    <name evidence="1" type="ORF">T05_7207</name>
</gene>
<dbReference type="Proteomes" id="UP000055048">
    <property type="component" value="Unassembled WGS sequence"/>
</dbReference>
<evidence type="ECO:0008006" key="3">
    <source>
        <dbReference type="Google" id="ProtNLM"/>
    </source>
</evidence>
<sequence>MPTERRKNGRHRAEKLLKLFHFTGQWTSHSSMSASGVPFVDKLKLLAPHSRFFRQILDFPTSCPDVDIESTYQISTNKKNSHLVANRSDIKIILCFIGNVPNVQRIG</sequence>
<keyword evidence="2" id="KW-1185">Reference proteome</keyword>
<evidence type="ECO:0000313" key="2">
    <source>
        <dbReference type="Proteomes" id="UP000055048"/>
    </source>
</evidence>
<protein>
    <recommendedName>
        <fullName evidence="3">BTB domain-containing protein</fullName>
    </recommendedName>
</protein>
<comment type="caution">
    <text evidence="1">The sequence shown here is derived from an EMBL/GenBank/DDBJ whole genome shotgun (WGS) entry which is preliminary data.</text>
</comment>
<accession>A0A0V0TDN0</accession>
<organism evidence="1 2">
    <name type="scientific">Trichinella murrelli</name>
    <dbReference type="NCBI Taxonomy" id="144512"/>
    <lineage>
        <taxon>Eukaryota</taxon>
        <taxon>Metazoa</taxon>
        <taxon>Ecdysozoa</taxon>
        <taxon>Nematoda</taxon>
        <taxon>Enoplea</taxon>
        <taxon>Dorylaimia</taxon>
        <taxon>Trichinellida</taxon>
        <taxon>Trichinellidae</taxon>
        <taxon>Trichinella</taxon>
    </lineage>
</organism>
<dbReference type="AlphaFoldDB" id="A0A0V0TDN0"/>
<reference evidence="1 2" key="1">
    <citation type="submission" date="2015-01" db="EMBL/GenBank/DDBJ databases">
        <title>Evolution of Trichinella species and genotypes.</title>
        <authorList>
            <person name="Korhonen P.K."/>
            <person name="Edoardo P."/>
            <person name="Giuseppe L.R."/>
            <person name="Gasser R.B."/>
        </authorList>
    </citation>
    <scope>NUCLEOTIDE SEQUENCE [LARGE SCALE GENOMIC DNA]</scope>
    <source>
        <strain evidence="1">ISS417</strain>
    </source>
</reference>
<name>A0A0V0TDN0_9BILA</name>
<dbReference type="EMBL" id="JYDJ01000330">
    <property type="protein sequence ID" value="KRX37030.1"/>
    <property type="molecule type" value="Genomic_DNA"/>
</dbReference>
<evidence type="ECO:0000313" key="1">
    <source>
        <dbReference type="EMBL" id="KRX37030.1"/>
    </source>
</evidence>